<keyword evidence="11" id="KW-0472">Membrane</keyword>
<evidence type="ECO:0000259" key="16">
    <source>
        <dbReference type="PROSITE" id="PS50112"/>
    </source>
</evidence>
<evidence type="ECO:0000256" key="8">
    <source>
        <dbReference type="ARBA" id="ARBA00022840"/>
    </source>
</evidence>
<dbReference type="Proteomes" id="UP001262410">
    <property type="component" value="Unassembled WGS sequence"/>
</dbReference>
<dbReference type="Pfam" id="PF00072">
    <property type="entry name" value="Response_reg"/>
    <property type="match status" value="1"/>
</dbReference>
<dbReference type="InterPro" id="IPR004358">
    <property type="entry name" value="Sig_transdc_His_kin-like_C"/>
</dbReference>
<comment type="catalytic activity">
    <reaction evidence="1">
        <text>ATP + protein L-histidine = ADP + protein N-phospho-L-histidine.</text>
        <dbReference type="EC" id="2.7.13.3"/>
    </reaction>
</comment>
<dbReference type="CDD" id="cd00082">
    <property type="entry name" value="HisKA"/>
    <property type="match status" value="1"/>
</dbReference>
<feature type="domain" description="Response regulatory" evidence="15">
    <location>
        <begin position="586"/>
        <end position="704"/>
    </location>
</feature>
<dbReference type="Pfam" id="PF01627">
    <property type="entry name" value="Hpt"/>
    <property type="match status" value="1"/>
</dbReference>
<dbReference type="InterPro" id="IPR035965">
    <property type="entry name" value="PAS-like_dom_sf"/>
</dbReference>
<keyword evidence="10" id="KW-0902">Two-component regulatory system</keyword>
<dbReference type="Pfam" id="PF00512">
    <property type="entry name" value="HisKA"/>
    <property type="match status" value="1"/>
</dbReference>
<dbReference type="SUPFAM" id="SSF47226">
    <property type="entry name" value="Histidine-containing phosphotransfer domain, HPT domain"/>
    <property type="match status" value="1"/>
</dbReference>
<dbReference type="Pfam" id="PF13188">
    <property type="entry name" value="PAS_8"/>
    <property type="match status" value="1"/>
</dbReference>
<feature type="modified residue" description="4-aspartylphosphate" evidence="13">
    <location>
        <position position="88"/>
    </location>
</feature>
<dbReference type="SUPFAM" id="SSF55874">
    <property type="entry name" value="ATPase domain of HSP90 chaperone/DNA topoisomerase II/histidine kinase"/>
    <property type="match status" value="1"/>
</dbReference>
<gene>
    <name evidence="18" type="ORF">E9232_006608</name>
</gene>
<dbReference type="InterPro" id="IPR036890">
    <property type="entry name" value="HATPase_C_sf"/>
</dbReference>
<keyword evidence="5 13" id="KW-0597">Phosphoprotein</keyword>
<evidence type="ECO:0000256" key="2">
    <source>
        <dbReference type="ARBA" id="ARBA00004651"/>
    </source>
</evidence>
<dbReference type="InterPro" id="IPR036641">
    <property type="entry name" value="HPT_dom_sf"/>
</dbReference>
<dbReference type="SMART" id="SM00387">
    <property type="entry name" value="HATPase_c"/>
    <property type="match status" value="1"/>
</dbReference>
<feature type="modified residue" description="Phosphohistidine" evidence="12">
    <location>
        <position position="766"/>
    </location>
</feature>
<dbReference type="InterPro" id="IPR036097">
    <property type="entry name" value="HisK_dim/P_sf"/>
</dbReference>
<dbReference type="Pfam" id="PF02518">
    <property type="entry name" value="HATPase_c"/>
    <property type="match status" value="1"/>
</dbReference>
<dbReference type="SMART" id="SM00388">
    <property type="entry name" value="HisKA"/>
    <property type="match status" value="1"/>
</dbReference>
<protein>
    <recommendedName>
        <fullName evidence="3">histidine kinase</fullName>
        <ecNumber evidence="3">2.7.13.3</ecNumber>
    </recommendedName>
</protein>
<dbReference type="PROSITE" id="PS50894">
    <property type="entry name" value="HPT"/>
    <property type="match status" value="1"/>
</dbReference>
<keyword evidence="9" id="KW-1133">Transmembrane helix</keyword>
<evidence type="ECO:0000313" key="19">
    <source>
        <dbReference type="Proteomes" id="UP001262410"/>
    </source>
</evidence>
<feature type="modified residue" description="4-aspartylphosphate" evidence="13">
    <location>
        <position position="635"/>
    </location>
</feature>
<evidence type="ECO:0000256" key="11">
    <source>
        <dbReference type="ARBA" id="ARBA00023136"/>
    </source>
</evidence>
<dbReference type="EMBL" id="JAVDPW010000015">
    <property type="protein sequence ID" value="MDR6294054.1"/>
    <property type="molecule type" value="Genomic_DNA"/>
</dbReference>
<evidence type="ECO:0000256" key="7">
    <source>
        <dbReference type="ARBA" id="ARBA00022741"/>
    </source>
</evidence>
<dbReference type="InterPro" id="IPR008207">
    <property type="entry name" value="Sig_transdc_His_kin_Hpt_dom"/>
</dbReference>
<dbReference type="PRINTS" id="PR00344">
    <property type="entry name" value="BCTRLSENSOR"/>
</dbReference>
<dbReference type="Gene3D" id="3.40.50.2300">
    <property type="match status" value="2"/>
</dbReference>
<dbReference type="PANTHER" id="PTHR45339:SF1">
    <property type="entry name" value="HYBRID SIGNAL TRANSDUCTION HISTIDINE KINASE J"/>
    <property type="match status" value="1"/>
</dbReference>
<feature type="domain" description="PAS" evidence="16">
    <location>
        <begin position="195"/>
        <end position="261"/>
    </location>
</feature>
<dbReference type="Gene3D" id="3.30.565.10">
    <property type="entry name" value="Histidine kinase-like ATPase, C-terminal domain"/>
    <property type="match status" value="1"/>
</dbReference>
<dbReference type="CDD" id="cd00156">
    <property type="entry name" value="REC"/>
    <property type="match status" value="1"/>
</dbReference>
<dbReference type="InterPro" id="IPR003661">
    <property type="entry name" value="HisK_dim/P_dom"/>
</dbReference>
<dbReference type="PROSITE" id="PS50112">
    <property type="entry name" value="PAS"/>
    <property type="match status" value="1"/>
</dbReference>
<accession>A0ABU1JZM2</accession>
<organism evidence="18 19">
    <name type="scientific">Inquilinus ginsengisoli</name>
    <dbReference type="NCBI Taxonomy" id="363840"/>
    <lineage>
        <taxon>Bacteria</taxon>
        <taxon>Pseudomonadati</taxon>
        <taxon>Pseudomonadota</taxon>
        <taxon>Alphaproteobacteria</taxon>
        <taxon>Rhodospirillales</taxon>
        <taxon>Rhodospirillaceae</taxon>
        <taxon>Inquilinus</taxon>
    </lineage>
</organism>
<sequence length="820" mass="88829">MTAKAQPDDFLILDDDAPEEIPKEASGRAEPWRVLIVDDDPEVHQITRLILDGFSFSGRGVALIDAYSAAEAMDILRRTENVALVLLDVVMETDDAGLRFARWIRGVLGNSMVRIVLRTGQPGQAPEQEVIVAYDINDYKAKTELTQTRLFTTLVAALRSYEQIRTIEDGRKTLAQANDVLEHAVAERTAELRESERLLRDILDRSPISIAIYGRDGNFLFANQRHVDLFGLAGQTMARRNPRGLYADPGDAARLEATLRQDGLVHDAEVEFRTGEGGRFWGLLSLERIAFEGQSGTIAWTYDITERRLAEQVMAEARQAAEASARAKSEFLAVMSHEIRTPMNGVLGMLEVMEQSRLDEGQRQSLQLIRESARSLLRIVNDILDFSKIEAGRLDLEWMPVSIRTAIAGLVDMLAPQARDKGLVLTAATDPTIPDPVLADPVRLRQILLNLAGNAIKFTERGSVRIEAALARHEAGRARISIAVIDTGIGISAIEQERLFQPFSQADASTTRRFGGTGLGLSIARRLATMMGGDITVDSVPGRGATFRLTLDLAVAQAEDAEIAPARAATLPAATDIDQARRDGRLVLVVDDHPVNRQVLVRQLQLLGYAADTAADGVEALAAWAAGPYALVLTDCHMPSLDGFELTRRIREAERAGRRRIPIVAVTANVLAGEAERCRAAGMDDYVGKPVQLARLQEVLQRWFPSEDPGRGRAIDPAALSGLFGDDTATIAAMLADFLVSAEASAAAIARAVAGGWRPDVVAEAHRLKGAARIVGAAVLGDAAEALESAAAADAPDLAGPAQRVEAEIRRVQSDIAGHS</sequence>
<comment type="caution">
    <text evidence="18">The sequence shown here is derived from an EMBL/GenBank/DDBJ whole genome shotgun (WGS) entry which is preliminary data.</text>
</comment>
<dbReference type="SUPFAM" id="SSF55785">
    <property type="entry name" value="PYP-like sensor domain (PAS domain)"/>
    <property type="match status" value="1"/>
</dbReference>
<evidence type="ECO:0000256" key="4">
    <source>
        <dbReference type="ARBA" id="ARBA00022475"/>
    </source>
</evidence>
<evidence type="ECO:0000256" key="3">
    <source>
        <dbReference type="ARBA" id="ARBA00012438"/>
    </source>
</evidence>
<feature type="domain" description="HPt" evidence="17">
    <location>
        <begin position="727"/>
        <end position="820"/>
    </location>
</feature>
<evidence type="ECO:0000313" key="18">
    <source>
        <dbReference type="EMBL" id="MDR6294054.1"/>
    </source>
</evidence>
<evidence type="ECO:0000259" key="17">
    <source>
        <dbReference type="PROSITE" id="PS50894"/>
    </source>
</evidence>
<dbReference type="EC" id="2.7.13.3" evidence="3"/>
<feature type="domain" description="Histidine kinase" evidence="14">
    <location>
        <begin position="334"/>
        <end position="555"/>
    </location>
</feature>
<keyword evidence="8" id="KW-0067">ATP-binding</keyword>
<evidence type="ECO:0000256" key="9">
    <source>
        <dbReference type="ARBA" id="ARBA00022989"/>
    </source>
</evidence>
<evidence type="ECO:0000256" key="10">
    <source>
        <dbReference type="ARBA" id="ARBA00023012"/>
    </source>
</evidence>
<keyword evidence="6" id="KW-0812">Transmembrane</keyword>
<dbReference type="SMART" id="SM00448">
    <property type="entry name" value="REC"/>
    <property type="match status" value="2"/>
</dbReference>
<evidence type="ECO:0000256" key="12">
    <source>
        <dbReference type="PROSITE-ProRule" id="PRU00110"/>
    </source>
</evidence>
<dbReference type="Gene3D" id="1.10.287.130">
    <property type="match status" value="1"/>
</dbReference>
<keyword evidence="7" id="KW-0547">Nucleotide-binding</keyword>
<evidence type="ECO:0000259" key="15">
    <source>
        <dbReference type="PROSITE" id="PS50110"/>
    </source>
</evidence>
<dbReference type="Gene3D" id="1.20.120.160">
    <property type="entry name" value="HPT domain"/>
    <property type="match status" value="1"/>
</dbReference>
<dbReference type="PANTHER" id="PTHR45339">
    <property type="entry name" value="HYBRID SIGNAL TRANSDUCTION HISTIDINE KINASE J"/>
    <property type="match status" value="1"/>
</dbReference>
<evidence type="ECO:0000256" key="5">
    <source>
        <dbReference type="ARBA" id="ARBA00022553"/>
    </source>
</evidence>
<dbReference type="CDD" id="cd16922">
    <property type="entry name" value="HATPase_EvgS-ArcB-TorS-like"/>
    <property type="match status" value="1"/>
</dbReference>
<evidence type="ECO:0000256" key="1">
    <source>
        <dbReference type="ARBA" id="ARBA00000085"/>
    </source>
</evidence>
<evidence type="ECO:0000256" key="13">
    <source>
        <dbReference type="PROSITE-ProRule" id="PRU00169"/>
    </source>
</evidence>
<feature type="domain" description="Response regulatory" evidence="15">
    <location>
        <begin position="33"/>
        <end position="198"/>
    </location>
</feature>
<dbReference type="SUPFAM" id="SSF47384">
    <property type="entry name" value="Homodimeric domain of signal transducing histidine kinase"/>
    <property type="match status" value="1"/>
</dbReference>
<name>A0ABU1JZM2_9PROT</name>
<dbReference type="InterPro" id="IPR001789">
    <property type="entry name" value="Sig_transdc_resp-reg_receiver"/>
</dbReference>
<dbReference type="InterPro" id="IPR000014">
    <property type="entry name" value="PAS"/>
</dbReference>
<proteinExistence type="predicted"/>
<dbReference type="InterPro" id="IPR005467">
    <property type="entry name" value="His_kinase_dom"/>
</dbReference>
<dbReference type="InterPro" id="IPR011006">
    <property type="entry name" value="CheY-like_superfamily"/>
</dbReference>
<dbReference type="NCBIfam" id="TIGR00229">
    <property type="entry name" value="sensory_box"/>
    <property type="match status" value="1"/>
</dbReference>
<keyword evidence="4" id="KW-1003">Cell membrane</keyword>
<dbReference type="CDD" id="cd00130">
    <property type="entry name" value="PAS"/>
    <property type="match status" value="1"/>
</dbReference>
<dbReference type="RefSeq" id="WP_309801470.1">
    <property type="nucleotide sequence ID" value="NZ_JAVDPW010000015.1"/>
</dbReference>
<dbReference type="PROSITE" id="PS50109">
    <property type="entry name" value="HIS_KIN"/>
    <property type="match status" value="1"/>
</dbReference>
<evidence type="ECO:0000259" key="14">
    <source>
        <dbReference type="PROSITE" id="PS50109"/>
    </source>
</evidence>
<dbReference type="CDD" id="cd17546">
    <property type="entry name" value="REC_hyHK_CKI1_RcsC-like"/>
    <property type="match status" value="1"/>
</dbReference>
<comment type="subcellular location">
    <subcellularLocation>
        <location evidence="2">Cell membrane</location>
        <topology evidence="2">Multi-pass membrane protein</topology>
    </subcellularLocation>
</comment>
<dbReference type="Gene3D" id="3.30.450.20">
    <property type="entry name" value="PAS domain"/>
    <property type="match status" value="1"/>
</dbReference>
<evidence type="ECO:0000256" key="6">
    <source>
        <dbReference type="ARBA" id="ARBA00022692"/>
    </source>
</evidence>
<dbReference type="SUPFAM" id="SSF52172">
    <property type="entry name" value="CheY-like"/>
    <property type="match status" value="2"/>
</dbReference>
<keyword evidence="19" id="KW-1185">Reference proteome</keyword>
<dbReference type="PROSITE" id="PS50110">
    <property type="entry name" value="RESPONSE_REGULATORY"/>
    <property type="match status" value="2"/>
</dbReference>
<reference evidence="18 19" key="1">
    <citation type="submission" date="2023-07" db="EMBL/GenBank/DDBJ databases">
        <title>Sorghum-associated microbial communities from plants grown in Nebraska, USA.</title>
        <authorList>
            <person name="Schachtman D."/>
        </authorList>
    </citation>
    <scope>NUCLEOTIDE SEQUENCE [LARGE SCALE GENOMIC DNA]</scope>
    <source>
        <strain evidence="18 19">584</strain>
    </source>
</reference>
<dbReference type="InterPro" id="IPR003594">
    <property type="entry name" value="HATPase_dom"/>
</dbReference>